<dbReference type="Proteomes" id="UP000034774">
    <property type="component" value="Unassembled WGS sequence"/>
</dbReference>
<evidence type="ECO:0000313" key="1">
    <source>
        <dbReference type="EMBL" id="KKQ92503.1"/>
    </source>
</evidence>
<organism evidence="1 2">
    <name type="scientific">Candidatus Woesebacteria bacterium GW2011_GWB1_39_10</name>
    <dbReference type="NCBI Taxonomy" id="1618572"/>
    <lineage>
        <taxon>Bacteria</taxon>
        <taxon>Candidatus Woeseibacteriota</taxon>
    </lineage>
</organism>
<dbReference type="PANTHER" id="PTHR41930:SF1">
    <property type="entry name" value="DEPHOSPHO-COA KINASE"/>
    <property type="match status" value="1"/>
</dbReference>
<protein>
    <submittedName>
        <fullName evidence="1">Dephospho-CoA kinase-like protein</fullName>
    </submittedName>
</protein>
<dbReference type="STRING" id="1618572.UT17_C0002G0166"/>
<sequence>MKELLCITGLTGSGKSVASDFFVDKGYQYVRFGQIVLDEIKRRNLEPIEANERPIREEFRQKYGMAAMAILNLPRFKKLLEIGDVLGDGLYSFEEYKVLKKEFGKQFITVAVYAPPELRYERLTKRKLVSSDTALRDRPATKEAAESRDYAELENLNKGATIAMADYTILNTKDLDFFKKQLEEIFNEIQS</sequence>
<dbReference type="EMBL" id="LBVU01000002">
    <property type="protein sequence ID" value="KKQ92503.1"/>
    <property type="molecule type" value="Genomic_DNA"/>
</dbReference>
<dbReference type="SUPFAM" id="SSF52540">
    <property type="entry name" value="P-loop containing nucleoside triphosphate hydrolases"/>
    <property type="match status" value="1"/>
</dbReference>
<name>A0A0G0LKQ1_9BACT</name>
<dbReference type="InterPro" id="IPR027417">
    <property type="entry name" value="P-loop_NTPase"/>
</dbReference>
<dbReference type="Pfam" id="PF13238">
    <property type="entry name" value="AAA_18"/>
    <property type="match status" value="1"/>
</dbReference>
<dbReference type="Gene3D" id="3.40.50.300">
    <property type="entry name" value="P-loop containing nucleotide triphosphate hydrolases"/>
    <property type="match status" value="1"/>
</dbReference>
<comment type="caution">
    <text evidence="1">The sequence shown here is derived from an EMBL/GenBank/DDBJ whole genome shotgun (WGS) entry which is preliminary data.</text>
</comment>
<reference evidence="1 2" key="1">
    <citation type="journal article" date="2015" name="Nature">
        <title>rRNA introns, odd ribosomes, and small enigmatic genomes across a large radiation of phyla.</title>
        <authorList>
            <person name="Brown C.T."/>
            <person name="Hug L.A."/>
            <person name="Thomas B.C."/>
            <person name="Sharon I."/>
            <person name="Castelle C.J."/>
            <person name="Singh A."/>
            <person name="Wilkins M.J."/>
            <person name="Williams K.H."/>
            <person name="Banfield J.F."/>
        </authorList>
    </citation>
    <scope>NUCLEOTIDE SEQUENCE [LARGE SCALE GENOMIC DNA]</scope>
</reference>
<gene>
    <name evidence="1" type="ORF">UT17_C0002G0166</name>
</gene>
<dbReference type="AlphaFoldDB" id="A0A0G0LKQ1"/>
<keyword evidence="1" id="KW-0808">Transferase</keyword>
<evidence type="ECO:0000313" key="2">
    <source>
        <dbReference type="Proteomes" id="UP000034774"/>
    </source>
</evidence>
<keyword evidence="1" id="KW-0418">Kinase</keyword>
<proteinExistence type="predicted"/>
<dbReference type="PANTHER" id="PTHR41930">
    <property type="entry name" value="UPF0200 PROTEIN MJ1399"/>
    <property type="match status" value="1"/>
</dbReference>
<dbReference type="GO" id="GO:0016301">
    <property type="term" value="F:kinase activity"/>
    <property type="evidence" value="ECO:0007669"/>
    <property type="project" value="UniProtKB-KW"/>
</dbReference>
<accession>A0A0G0LKQ1</accession>